<reference evidence="3" key="1">
    <citation type="journal article" date="2019" name="Nat. Commun.">
        <title>Expansion of phycobilisome linker gene families in mesophilic red algae.</title>
        <authorList>
            <person name="Lee J."/>
            <person name="Kim D."/>
            <person name="Bhattacharya D."/>
            <person name="Yoon H.S."/>
        </authorList>
    </citation>
    <scope>NUCLEOTIDE SEQUENCE [LARGE SCALE GENOMIC DNA]</scope>
    <source>
        <strain evidence="3">CCMP 1328</strain>
    </source>
</reference>
<dbReference type="Proteomes" id="UP000324585">
    <property type="component" value="Unassembled WGS sequence"/>
</dbReference>
<evidence type="ECO:0000313" key="2">
    <source>
        <dbReference type="EMBL" id="KAA8491539.1"/>
    </source>
</evidence>
<dbReference type="AlphaFoldDB" id="A0A5J4YJH7"/>
<comment type="caution">
    <text evidence="2">The sequence shown here is derived from an EMBL/GenBank/DDBJ whole genome shotgun (WGS) entry which is preliminary data.</text>
</comment>
<name>A0A5J4YJH7_PORPP</name>
<dbReference type="InterPro" id="IPR011989">
    <property type="entry name" value="ARM-like"/>
</dbReference>
<dbReference type="EMBL" id="VRMN01000013">
    <property type="protein sequence ID" value="KAA8491539.1"/>
    <property type="molecule type" value="Genomic_DNA"/>
</dbReference>
<proteinExistence type="predicted"/>
<evidence type="ECO:0000256" key="1">
    <source>
        <dbReference type="SAM" id="MobiDB-lite"/>
    </source>
</evidence>
<organism evidence="2 3">
    <name type="scientific">Porphyridium purpureum</name>
    <name type="common">Red alga</name>
    <name type="synonym">Porphyridium cruentum</name>
    <dbReference type="NCBI Taxonomy" id="35688"/>
    <lineage>
        <taxon>Eukaryota</taxon>
        <taxon>Rhodophyta</taxon>
        <taxon>Bangiophyceae</taxon>
        <taxon>Porphyridiales</taxon>
        <taxon>Porphyridiaceae</taxon>
        <taxon>Porphyridium</taxon>
    </lineage>
</organism>
<dbReference type="SUPFAM" id="SSF48371">
    <property type="entry name" value="ARM repeat"/>
    <property type="match status" value="1"/>
</dbReference>
<accession>A0A5J4YJH7</accession>
<sequence>MSGDGRMKVTSVSGAAAAIDDALKSLAGALQKEYAHRTDATFLHLIAEERALARRRSRVDAIFGEQENADDHEAAQSDGFPREGAAAAAAAAAAARIVNVGAVSSLVSFPVTQVQRTALVKSLDSALPDHVRGALGTLNLLCAGDPTWHGREIFVDQFPGLVGALVRLVLAHLSTAEQLEDDDEEAHTTEALDRPAKRLRSSVVQMACVDIQLPASHAEVTSSETRLFARVAINVLRSLSFTEHNARVCARHGGLVRALTRVAVLPQHRVPWAQDALETLVNIVPYVSNAPAPLVGFARAATASSMSAAASGTGLGRPPVPKASSGHASTQGTMCPGRELLSLATAILQTTQTEESSNVARVTAACSVLAHLAIKMDRDEAVFVASLDENVRALSRLLFHRSATLASAALLALCNLSTLDYHERVRIVHGVPEVVPRLISLLYHEAHTILVALTLQNLSEAPANHAALLAYEDELAQLALEKFAAAETIGAVLRELHTIED</sequence>
<protein>
    <submittedName>
        <fullName evidence="2">Uncharacterized protein</fullName>
    </submittedName>
</protein>
<evidence type="ECO:0000313" key="3">
    <source>
        <dbReference type="Proteomes" id="UP000324585"/>
    </source>
</evidence>
<dbReference type="InterPro" id="IPR016024">
    <property type="entry name" value="ARM-type_fold"/>
</dbReference>
<feature type="region of interest" description="Disordered" evidence="1">
    <location>
        <begin position="309"/>
        <end position="331"/>
    </location>
</feature>
<keyword evidence="3" id="KW-1185">Reference proteome</keyword>
<dbReference type="Gene3D" id="1.25.10.10">
    <property type="entry name" value="Leucine-rich Repeat Variant"/>
    <property type="match status" value="1"/>
</dbReference>
<gene>
    <name evidence="2" type="ORF">FVE85_2554</name>
</gene>